<feature type="chain" id="PRO_5045411364" evidence="2">
    <location>
        <begin position="21"/>
        <end position="148"/>
    </location>
</feature>
<keyword evidence="2" id="KW-0732">Signal</keyword>
<sequence length="148" mass="17056">MRKFPIVLLLMFFLASSAHALEWAYPFVVWNGDVYEVKLEEMIEESEIGKRLGEVETKPHEMTGDHYGNASNYFPIGTNYYEIKGISTSTAIAVENNEQWVEAVYAHKAPFHIKNILSNVFLIITVAALLMMGMVYYVYRKNRSTRHV</sequence>
<keyword evidence="1" id="KW-1133">Transmembrane helix</keyword>
<feature type="signal peptide" evidence="2">
    <location>
        <begin position="1"/>
        <end position="20"/>
    </location>
</feature>
<keyword evidence="4" id="KW-1185">Reference proteome</keyword>
<dbReference type="EMBL" id="JAUBDI010000004">
    <property type="protein sequence ID" value="MDW0112793.1"/>
    <property type="molecule type" value="Genomic_DNA"/>
</dbReference>
<evidence type="ECO:0000256" key="2">
    <source>
        <dbReference type="SAM" id="SignalP"/>
    </source>
</evidence>
<organism evidence="3 4">
    <name type="scientific">Sporosarcina saromensis</name>
    <dbReference type="NCBI Taxonomy" id="359365"/>
    <lineage>
        <taxon>Bacteria</taxon>
        <taxon>Bacillati</taxon>
        <taxon>Bacillota</taxon>
        <taxon>Bacilli</taxon>
        <taxon>Bacillales</taxon>
        <taxon>Caryophanaceae</taxon>
        <taxon>Sporosarcina</taxon>
    </lineage>
</organism>
<dbReference type="RefSeq" id="WP_317942719.1">
    <property type="nucleotide sequence ID" value="NZ_JAUBDI010000004.1"/>
</dbReference>
<proteinExistence type="predicted"/>
<comment type="caution">
    <text evidence="3">The sequence shown here is derived from an EMBL/GenBank/DDBJ whole genome shotgun (WGS) entry which is preliminary data.</text>
</comment>
<evidence type="ECO:0000313" key="3">
    <source>
        <dbReference type="EMBL" id="MDW0112793.1"/>
    </source>
</evidence>
<feature type="transmembrane region" description="Helical" evidence="1">
    <location>
        <begin position="116"/>
        <end position="139"/>
    </location>
</feature>
<dbReference type="Proteomes" id="UP001282284">
    <property type="component" value="Unassembled WGS sequence"/>
</dbReference>
<keyword evidence="1" id="KW-0812">Transmembrane</keyword>
<protein>
    <submittedName>
        <fullName evidence="3">Uncharacterized protein</fullName>
    </submittedName>
</protein>
<keyword evidence="1" id="KW-0472">Membrane</keyword>
<name>A0ABU4G8Z7_9BACL</name>
<evidence type="ECO:0000256" key="1">
    <source>
        <dbReference type="SAM" id="Phobius"/>
    </source>
</evidence>
<evidence type="ECO:0000313" key="4">
    <source>
        <dbReference type="Proteomes" id="UP001282284"/>
    </source>
</evidence>
<reference evidence="3 4" key="1">
    <citation type="submission" date="2023-06" db="EMBL/GenBank/DDBJ databases">
        <title>Sporosarcina sp. nov., isolated from Korean traditional fermented seafood 'Jeotgal'.</title>
        <authorList>
            <person name="Yang A.I."/>
            <person name="Shin N.-R."/>
        </authorList>
    </citation>
    <scope>NUCLEOTIDE SEQUENCE [LARGE SCALE GENOMIC DNA]</scope>
    <source>
        <strain evidence="3 4">KCTC13119</strain>
    </source>
</reference>
<gene>
    <name evidence="3" type="ORF">QT711_06315</name>
</gene>
<accession>A0ABU4G8Z7</accession>